<dbReference type="SUPFAM" id="SSF47459">
    <property type="entry name" value="HLH, helix-loop-helix DNA-binding domain"/>
    <property type="match status" value="1"/>
</dbReference>
<comment type="caution">
    <text evidence="6">The sequence shown here is derived from an EMBL/GenBank/DDBJ whole genome shotgun (WGS) entry which is preliminary data.</text>
</comment>
<dbReference type="InterPro" id="IPR054502">
    <property type="entry name" value="bHLH-TF_ACT-like_plant"/>
</dbReference>
<dbReference type="GO" id="GO:0043565">
    <property type="term" value="F:sequence-specific DNA binding"/>
    <property type="evidence" value="ECO:0007669"/>
    <property type="project" value="TreeGrafter"/>
</dbReference>
<dbReference type="AlphaFoldDB" id="A0A9Q1Q837"/>
<dbReference type="InterPro" id="IPR051358">
    <property type="entry name" value="TF_AMS/ICE1/BHLH6-like"/>
</dbReference>
<dbReference type="GO" id="GO:0003700">
    <property type="term" value="F:DNA-binding transcription factor activity"/>
    <property type="evidence" value="ECO:0007669"/>
    <property type="project" value="TreeGrafter"/>
</dbReference>
<gene>
    <name evidence="6" type="ORF">Cgig2_009613</name>
</gene>
<dbReference type="PANTHER" id="PTHR31945">
    <property type="entry name" value="TRANSCRIPTION FACTOR SCREAM2-RELATED"/>
    <property type="match status" value="1"/>
</dbReference>
<dbReference type="InterPro" id="IPR036638">
    <property type="entry name" value="HLH_DNA-bd_sf"/>
</dbReference>
<evidence type="ECO:0000256" key="1">
    <source>
        <dbReference type="ARBA" id="ARBA00004123"/>
    </source>
</evidence>
<sequence>MVSREQKRAALEEKYQHLRSVTNSNAVNKASILVDASKYIKDLKQKVERLNQDISFSGSSSRDDQDDQTPLIKVRVETLEKGFLINVFSETSCPGLLVSILEALEELGLEVLDARVSCADCFQLEAVGEENEGEDSLDAQVVKQAVLQAIKNWRVNT</sequence>
<accession>A0A9Q1Q837</accession>
<evidence type="ECO:0000256" key="2">
    <source>
        <dbReference type="ARBA" id="ARBA00023015"/>
    </source>
</evidence>
<protein>
    <recommendedName>
        <fullName evidence="5">Plant bHLH transcription factor ACT-like domain-containing protein</fullName>
    </recommendedName>
</protein>
<keyword evidence="2" id="KW-0805">Transcription regulation</keyword>
<evidence type="ECO:0000313" key="6">
    <source>
        <dbReference type="EMBL" id="KAJ8431535.1"/>
    </source>
</evidence>
<name>A0A9Q1Q837_9CARY</name>
<evidence type="ECO:0000256" key="4">
    <source>
        <dbReference type="ARBA" id="ARBA00023242"/>
    </source>
</evidence>
<organism evidence="6 7">
    <name type="scientific">Carnegiea gigantea</name>
    <dbReference type="NCBI Taxonomy" id="171969"/>
    <lineage>
        <taxon>Eukaryota</taxon>
        <taxon>Viridiplantae</taxon>
        <taxon>Streptophyta</taxon>
        <taxon>Embryophyta</taxon>
        <taxon>Tracheophyta</taxon>
        <taxon>Spermatophyta</taxon>
        <taxon>Magnoliopsida</taxon>
        <taxon>eudicotyledons</taxon>
        <taxon>Gunneridae</taxon>
        <taxon>Pentapetalae</taxon>
        <taxon>Caryophyllales</taxon>
        <taxon>Cactineae</taxon>
        <taxon>Cactaceae</taxon>
        <taxon>Cactoideae</taxon>
        <taxon>Echinocereeae</taxon>
        <taxon>Carnegiea</taxon>
    </lineage>
</organism>
<keyword evidence="3" id="KW-0804">Transcription</keyword>
<evidence type="ECO:0000259" key="5">
    <source>
        <dbReference type="Pfam" id="PF22754"/>
    </source>
</evidence>
<keyword evidence="7" id="KW-1185">Reference proteome</keyword>
<dbReference type="Gene3D" id="4.10.280.10">
    <property type="entry name" value="Helix-loop-helix DNA-binding domain"/>
    <property type="match status" value="1"/>
</dbReference>
<dbReference type="GO" id="GO:0005634">
    <property type="term" value="C:nucleus"/>
    <property type="evidence" value="ECO:0007669"/>
    <property type="project" value="UniProtKB-SubCell"/>
</dbReference>
<evidence type="ECO:0000313" key="7">
    <source>
        <dbReference type="Proteomes" id="UP001153076"/>
    </source>
</evidence>
<feature type="domain" description="Plant bHLH transcription factor ACT-like" evidence="5">
    <location>
        <begin position="73"/>
        <end position="151"/>
    </location>
</feature>
<dbReference type="PANTHER" id="PTHR31945:SF5">
    <property type="entry name" value="TRANSCRIPTION FACTOR SCREAM-LIKE PROTEIN"/>
    <property type="match status" value="1"/>
</dbReference>
<comment type="subcellular location">
    <subcellularLocation>
        <location evidence="1">Nucleus</location>
    </subcellularLocation>
</comment>
<dbReference type="OrthoDB" id="1917523at2759"/>
<reference evidence="6" key="1">
    <citation type="submission" date="2022-04" db="EMBL/GenBank/DDBJ databases">
        <title>Carnegiea gigantea Genome sequencing and assembly v2.</title>
        <authorList>
            <person name="Copetti D."/>
            <person name="Sanderson M.J."/>
            <person name="Burquez A."/>
            <person name="Wojciechowski M.F."/>
        </authorList>
    </citation>
    <scope>NUCLEOTIDE SEQUENCE</scope>
    <source>
        <strain evidence="6">SGP5-SGP5p</strain>
        <tissue evidence="6">Aerial part</tissue>
    </source>
</reference>
<evidence type="ECO:0000256" key="3">
    <source>
        <dbReference type="ARBA" id="ARBA00023163"/>
    </source>
</evidence>
<keyword evidence="4" id="KW-0539">Nucleus</keyword>
<dbReference type="EMBL" id="JAKOGI010000682">
    <property type="protein sequence ID" value="KAJ8431535.1"/>
    <property type="molecule type" value="Genomic_DNA"/>
</dbReference>
<dbReference type="Proteomes" id="UP001153076">
    <property type="component" value="Unassembled WGS sequence"/>
</dbReference>
<proteinExistence type="predicted"/>
<dbReference type="Pfam" id="PF22754">
    <property type="entry name" value="bHLH-TF_ACT-like_plant"/>
    <property type="match status" value="1"/>
</dbReference>
<dbReference type="GO" id="GO:0046983">
    <property type="term" value="F:protein dimerization activity"/>
    <property type="evidence" value="ECO:0007669"/>
    <property type="project" value="InterPro"/>
</dbReference>